<keyword evidence="3" id="KW-1185">Reference proteome</keyword>
<feature type="transmembrane region" description="Helical" evidence="1">
    <location>
        <begin position="226"/>
        <end position="242"/>
    </location>
</feature>
<keyword evidence="1" id="KW-0472">Membrane</keyword>
<keyword evidence="1" id="KW-0812">Transmembrane</keyword>
<accession>A0A2H1E814</accession>
<organism evidence="2 3">
    <name type="scientific">Tenacibaculum maritimum NCIMB 2154</name>
    <dbReference type="NCBI Taxonomy" id="1349785"/>
    <lineage>
        <taxon>Bacteria</taxon>
        <taxon>Pseudomonadati</taxon>
        <taxon>Bacteroidota</taxon>
        <taxon>Flavobacteriia</taxon>
        <taxon>Flavobacteriales</taxon>
        <taxon>Flavobacteriaceae</taxon>
        <taxon>Tenacibaculum</taxon>
    </lineage>
</organism>
<feature type="transmembrane region" description="Helical" evidence="1">
    <location>
        <begin position="249"/>
        <end position="268"/>
    </location>
</feature>
<feature type="transmembrane region" description="Helical" evidence="1">
    <location>
        <begin position="128"/>
        <end position="148"/>
    </location>
</feature>
<dbReference type="EMBL" id="LT634361">
    <property type="protein sequence ID" value="SFZ81294.1"/>
    <property type="molecule type" value="Genomic_DNA"/>
</dbReference>
<feature type="transmembrane region" description="Helical" evidence="1">
    <location>
        <begin position="6"/>
        <end position="26"/>
    </location>
</feature>
<evidence type="ECO:0000313" key="3">
    <source>
        <dbReference type="Proteomes" id="UP000231564"/>
    </source>
</evidence>
<protein>
    <recommendedName>
        <fullName evidence="4">Prenyltransferase</fullName>
    </recommendedName>
</protein>
<feature type="transmembrane region" description="Helical" evidence="1">
    <location>
        <begin position="154"/>
        <end position="174"/>
    </location>
</feature>
<reference evidence="2 3" key="1">
    <citation type="submission" date="2016-11" db="EMBL/GenBank/DDBJ databases">
        <authorList>
            <person name="Jaros S."/>
            <person name="Januszkiewicz K."/>
            <person name="Wedrychowicz H."/>
        </authorList>
    </citation>
    <scope>NUCLEOTIDE SEQUENCE [LARGE SCALE GENOMIC DNA]</scope>
    <source>
        <strain evidence="2">NCIMB 2154T</strain>
    </source>
</reference>
<evidence type="ECO:0008006" key="4">
    <source>
        <dbReference type="Google" id="ProtNLM"/>
    </source>
</evidence>
<keyword evidence="1" id="KW-1133">Transmembrane helix</keyword>
<dbReference type="KEGG" id="tmar:MARIT_1038"/>
<evidence type="ECO:0000313" key="2">
    <source>
        <dbReference type="EMBL" id="SFZ81294.1"/>
    </source>
</evidence>
<feature type="transmembrane region" description="Helical" evidence="1">
    <location>
        <begin position="203"/>
        <end position="220"/>
    </location>
</feature>
<feature type="transmembrane region" description="Helical" evidence="1">
    <location>
        <begin position="97"/>
        <end position="116"/>
    </location>
</feature>
<dbReference type="STRING" id="1349785.GCA_000509405_00324"/>
<proteinExistence type="predicted"/>
<dbReference type="RefSeq" id="WP_100210943.1">
    <property type="nucleotide sequence ID" value="NZ_CP138495.1"/>
</dbReference>
<dbReference type="AlphaFoldDB" id="A0A2H1E814"/>
<evidence type="ECO:0000256" key="1">
    <source>
        <dbReference type="SAM" id="Phobius"/>
    </source>
</evidence>
<sequence length="269" mass="30776">MKFLKQFFDFYINASIHVALAVYSLLRITERYVGLSYNESLDYFIFYGTIVGYNFVKYAGVTEVYHGTKKTLKKIRLFSLISLGIMCYYGAHLSVATLALFIPFGGLTLLYAIPFLSGFQKNLRSISYLKIIIVAIVWVGLTVVLPVFDKGALCTLNIGILGVQRFLMILILILPFEIRDVAYDEVSLQTIPRKLGVEKTKKLGYALLLITVLLEFIIAPNTAFRNAFLVVFLLQLFLLMRATVKQSTYYSSFFVESIPIIWWFILLWN</sequence>
<feature type="transmembrane region" description="Helical" evidence="1">
    <location>
        <begin position="75"/>
        <end position="91"/>
    </location>
</feature>
<dbReference type="GeneID" id="47722604"/>
<dbReference type="Proteomes" id="UP000231564">
    <property type="component" value="Chromosome MARIT"/>
</dbReference>
<dbReference type="OrthoDB" id="1467772at2"/>
<gene>
    <name evidence="2" type="ORF">MARIT_1038</name>
</gene>
<name>A0A2H1E814_9FLAO</name>